<name>A0A923RWA2_9FIRM</name>
<evidence type="ECO:0000256" key="5">
    <source>
        <dbReference type="ARBA" id="ARBA00004692"/>
    </source>
</evidence>
<proteinExistence type="inferred from homology"/>
<dbReference type="InterPro" id="IPR027417">
    <property type="entry name" value="P-loop_NTPase"/>
</dbReference>
<evidence type="ECO:0000256" key="6">
    <source>
        <dbReference type="ARBA" id="ARBA00005159"/>
    </source>
</evidence>
<feature type="binding site" evidence="19">
    <location>
        <position position="62"/>
    </location>
    <ligand>
        <name>GTP</name>
        <dbReference type="ChEBI" id="CHEBI:37565"/>
    </ligand>
</feature>
<evidence type="ECO:0000256" key="12">
    <source>
        <dbReference type="ARBA" id="ARBA00022741"/>
    </source>
</evidence>
<dbReference type="EC" id="2.7.7.62" evidence="9"/>
<keyword evidence="20" id="KW-0548">Nucleotidyltransferase</keyword>
<comment type="pathway">
    <text evidence="6">Cofactor biosynthesis; adenosylcobalamin biosynthesis; adenosylcobalamin from cob(II)yrinate a,c-diamide: step 5/7.</text>
</comment>
<evidence type="ECO:0000313" key="20">
    <source>
        <dbReference type="EMBL" id="MBC5725744.1"/>
    </source>
</evidence>
<gene>
    <name evidence="20" type="ORF">H8S45_09780</name>
</gene>
<dbReference type="Pfam" id="PF02283">
    <property type="entry name" value="CobU"/>
    <property type="match status" value="1"/>
</dbReference>
<keyword evidence="12 19" id="KW-0547">Nucleotide-binding</keyword>
<evidence type="ECO:0000256" key="19">
    <source>
        <dbReference type="PIRSR" id="PIRSR006135-2"/>
    </source>
</evidence>
<evidence type="ECO:0000256" key="11">
    <source>
        <dbReference type="ARBA" id="ARBA00022679"/>
    </source>
</evidence>
<evidence type="ECO:0000256" key="14">
    <source>
        <dbReference type="ARBA" id="ARBA00022840"/>
    </source>
</evidence>
<feature type="active site" description="GMP-histidine intermediate" evidence="18">
    <location>
        <position position="49"/>
    </location>
</feature>
<evidence type="ECO:0000256" key="9">
    <source>
        <dbReference type="ARBA" id="ARBA00012523"/>
    </source>
</evidence>
<evidence type="ECO:0000256" key="13">
    <source>
        <dbReference type="ARBA" id="ARBA00022777"/>
    </source>
</evidence>
<evidence type="ECO:0000256" key="16">
    <source>
        <dbReference type="ARBA" id="ARBA00029570"/>
    </source>
</evidence>
<dbReference type="EMBL" id="JACOPL010000008">
    <property type="protein sequence ID" value="MBC5725744.1"/>
    <property type="molecule type" value="Genomic_DNA"/>
</dbReference>
<reference evidence="20" key="1">
    <citation type="submission" date="2020-08" db="EMBL/GenBank/DDBJ databases">
        <title>Genome public.</title>
        <authorList>
            <person name="Liu C."/>
            <person name="Sun Q."/>
        </authorList>
    </citation>
    <scope>NUCLEOTIDE SEQUENCE</scope>
    <source>
        <strain evidence="20">NSJ-28</strain>
    </source>
</reference>
<dbReference type="PIRSF" id="PIRSF006135">
    <property type="entry name" value="CobU"/>
    <property type="match status" value="1"/>
</dbReference>
<comment type="caution">
    <text evidence="20">The sequence shown here is derived from an EMBL/GenBank/DDBJ whole genome shotgun (WGS) entry which is preliminary data.</text>
</comment>
<feature type="binding site" evidence="19">
    <location>
        <position position="82"/>
    </location>
    <ligand>
        <name>GTP</name>
        <dbReference type="ChEBI" id="CHEBI:37565"/>
    </ligand>
</feature>
<evidence type="ECO:0000256" key="10">
    <source>
        <dbReference type="ARBA" id="ARBA00022573"/>
    </source>
</evidence>
<comment type="pathway">
    <text evidence="5">Cofactor biosynthesis; adenosylcobalamin biosynthesis; adenosylcobalamin from cob(II)yrinate a,c-diamide: step 6/7.</text>
</comment>
<comment type="function">
    <text evidence="4">Catalyzes ATP-dependent phosphorylation of adenosylcobinamide and addition of GMP to adenosylcobinamide phosphate.</text>
</comment>
<dbReference type="GO" id="GO:0005524">
    <property type="term" value="F:ATP binding"/>
    <property type="evidence" value="ECO:0007669"/>
    <property type="project" value="UniProtKB-KW"/>
</dbReference>
<evidence type="ECO:0000256" key="15">
    <source>
        <dbReference type="ARBA" id="ARBA00023134"/>
    </source>
</evidence>
<dbReference type="AlphaFoldDB" id="A0A923RWA2"/>
<evidence type="ECO:0000256" key="7">
    <source>
        <dbReference type="ARBA" id="ARBA00007490"/>
    </source>
</evidence>
<comment type="catalytic activity">
    <reaction evidence="3">
        <text>adenosylcob(III)inamide + GTP = adenosylcob(III)inamide phosphate + GDP + H(+)</text>
        <dbReference type="Rhea" id="RHEA:15765"/>
        <dbReference type="ChEBI" id="CHEBI:2480"/>
        <dbReference type="ChEBI" id="CHEBI:15378"/>
        <dbReference type="ChEBI" id="CHEBI:37565"/>
        <dbReference type="ChEBI" id="CHEBI:58189"/>
        <dbReference type="ChEBI" id="CHEBI:58502"/>
        <dbReference type="EC" id="2.7.1.156"/>
    </reaction>
</comment>
<evidence type="ECO:0000256" key="1">
    <source>
        <dbReference type="ARBA" id="ARBA00000312"/>
    </source>
</evidence>
<comment type="catalytic activity">
    <reaction evidence="1">
        <text>adenosylcob(III)inamide + ATP = adenosylcob(III)inamide phosphate + ADP + H(+)</text>
        <dbReference type="Rhea" id="RHEA:15769"/>
        <dbReference type="ChEBI" id="CHEBI:2480"/>
        <dbReference type="ChEBI" id="CHEBI:15378"/>
        <dbReference type="ChEBI" id="CHEBI:30616"/>
        <dbReference type="ChEBI" id="CHEBI:58502"/>
        <dbReference type="ChEBI" id="CHEBI:456216"/>
        <dbReference type="EC" id="2.7.1.156"/>
    </reaction>
</comment>
<organism evidence="20 21">
    <name type="scientific">Agathobaculum faecis</name>
    <dbReference type="NCBI Taxonomy" id="2763013"/>
    <lineage>
        <taxon>Bacteria</taxon>
        <taxon>Bacillati</taxon>
        <taxon>Bacillota</taxon>
        <taxon>Clostridia</taxon>
        <taxon>Eubacteriales</taxon>
        <taxon>Butyricicoccaceae</taxon>
        <taxon>Agathobaculum</taxon>
    </lineage>
</organism>
<evidence type="ECO:0000256" key="4">
    <source>
        <dbReference type="ARBA" id="ARBA00003889"/>
    </source>
</evidence>
<keyword evidence="21" id="KW-1185">Reference proteome</keyword>
<dbReference type="SUPFAM" id="SSF52540">
    <property type="entry name" value="P-loop containing nucleoside triphosphate hydrolases"/>
    <property type="match status" value="1"/>
</dbReference>
<accession>A0A923RWA2</accession>
<evidence type="ECO:0000256" key="18">
    <source>
        <dbReference type="PIRSR" id="PIRSR006135-1"/>
    </source>
</evidence>
<dbReference type="Gene3D" id="3.40.50.300">
    <property type="entry name" value="P-loop containing nucleotide triphosphate hydrolases"/>
    <property type="match status" value="1"/>
</dbReference>
<sequence length="176" mass="18464">MLILVTGGAASGKSAHAERLLCASAAGARLYLATMQPFGAAAETRIARHRALRRDKGFETVERPLGLAGLELPRRYDGILLEDLGNLLANELFDPAGAGEAAFGSTLAGIARLQDCCETLVVVSNEVFSDGLAYPPETAAYIRTLGRLHAALAARADAVYESVCGILLPLKGEKGI</sequence>
<dbReference type="PANTHER" id="PTHR34848">
    <property type="match status" value="1"/>
</dbReference>
<evidence type="ECO:0000256" key="2">
    <source>
        <dbReference type="ARBA" id="ARBA00000711"/>
    </source>
</evidence>
<dbReference type="GO" id="GO:0043752">
    <property type="term" value="F:adenosylcobinamide kinase activity"/>
    <property type="evidence" value="ECO:0007669"/>
    <property type="project" value="UniProtKB-EC"/>
</dbReference>
<keyword evidence="14" id="KW-0067">ATP-binding</keyword>
<dbReference type="GO" id="GO:0009236">
    <property type="term" value="P:cobalamin biosynthetic process"/>
    <property type="evidence" value="ECO:0007669"/>
    <property type="project" value="UniProtKB-KW"/>
</dbReference>
<dbReference type="GO" id="GO:0005525">
    <property type="term" value="F:GTP binding"/>
    <property type="evidence" value="ECO:0007669"/>
    <property type="project" value="UniProtKB-KW"/>
</dbReference>
<evidence type="ECO:0000256" key="3">
    <source>
        <dbReference type="ARBA" id="ARBA00001522"/>
    </source>
</evidence>
<keyword evidence="11" id="KW-0808">Transferase</keyword>
<protein>
    <recommendedName>
        <fullName evidence="16">Adenosylcobinamide kinase</fullName>
        <ecNumber evidence="8">2.7.1.156</ecNumber>
        <ecNumber evidence="9">2.7.7.62</ecNumber>
    </recommendedName>
    <alternativeName>
        <fullName evidence="17">Adenosylcobinamide-phosphate guanylyltransferase</fullName>
    </alternativeName>
</protein>
<keyword evidence="15 19" id="KW-0342">GTP-binding</keyword>
<dbReference type="EC" id="2.7.1.156" evidence="8"/>
<dbReference type="Proteomes" id="UP000606499">
    <property type="component" value="Unassembled WGS sequence"/>
</dbReference>
<dbReference type="InterPro" id="IPR003203">
    <property type="entry name" value="CobU/CobP"/>
</dbReference>
<dbReference type="GO" id="GO:0008820">
    <property type="term" value="F:cobinamide phosphate guanylyltransferase activity"/>
    <property type="evidence" value="ECO:0007669"/>
    <property type="project" value="UniProtKB-EC"/>
</dbReference>
<comment type="catalytic activity">
    <reaction evidence="2">
        <text>adenosylcob(III)inamide phosphate + GTP + H(+) = adenosylcob(III)inamide-GDP + diphosphate</text>
        <dbReference type="Rhea" id="RHEA:22712"/>
        <dbReference type="ChEBI" id="CHEBI:15378"/>
        <dbReference type="ChEBI" id="CHEBI:33019"/>
        <dbReference type="ChEBI" id="CHEBI:37565"/>
        <dbReference type="ChEBI" id="CHEBI:58502"/>
        <dbReference type="ChEBI" id="CHEBI:60487"/>
        <dbReference type="EC" id="2.7.7.62"/>
    </reaction>
</comment>
<keyword evidence="10" id="KW-0169">Cobalamin biosynthesis</keyword>
<dbReference type="PANTHER" id="PTHR34848:SF1">
    <property type="entry name" value="BIFUNCTIONAL ADENOSYLCOBALAMIN BIOSYNTHESIS PROTEIN COBU"/>
    <property type="match status" value="1"/>
</dbReference>
<keyword evidence="13 20" id="KW-0418">Kinase</keyword>
<evidence type="ECO:0000256" key="17">
    <source>
        <dbReference type="ARBA" id="ARBA00030571"/>
    </source>
</evidence>
<evidence type="ECO:0000256" key="8">
    <source>
        <dbReference type="ARBA" id="ARBA00012016"/>
    </source>
</evidence>
<feature type="binding site" evidence="19">
    <location>
        <begin position="50"/>
        <end position="54"/>
    </location>
    <ligand>
        <name>GTP</name>
        <dbReference type="ChEBI" id="CHEBI:37565"/>
    </ligand>
</feature>
<feature type="binding site" evidence="19">
    <location>
        <begin position="7"/>
        <end position="14"/>
    </location>
    <ligand>
        <name>GTP</name>
        <dbReference type="ChEBI" id="CHEBI:37565"/>
    </ligand>
</feature>
<evidence type="ECO:0000313" key="21">
    <source>
        <dbReference type="Proteomes" id="UP000606499"/>
    </source>
</evidence>
<dbReference type="RefSeq" id="WP_054326989.1">
    <property type="nucleotide sequence ID" value="NZ_JACOPL010000008.1"/>
</dbReference>
<comment type="similarity">
    <text evidence="7">Belongs to the CobU/CobP family.</text>
</comment>